<organism evidence="1 2">
    <name type="scientific">Leptolyngbya boryana NIES-2135</name>
    <dbReference type="NCBI Taxonomy" id="1973484"/>
    <lineage>
        <taxon>Bacteria</taxon>
        <taxon>Bacillati</taxon>
        <taxon>Cyanobacteriota</taxon>
        <taxon>Cyanophyceae</taxon>
        <taxon>Leptolyngbyales</taxon>
        <taxon>Leptolyngbyaceae</taxon>
        <taxon>Leptolyngbya group</taxon>
        <taxon>Leptolyngbya</taxon>
    </lineage>
</organism>
<protein>
    <submittedName>
        <fullName evidence="1">Uncharacterized protein</fullName>
    </submittedName>
</protein>
<evidence type="ECO:0000313" key="1">
    <source>
        <dbReference type="EMBL" id="BAY54143.1"/>
    </source>
</evidence>
<accession>A0A1Z4JBR8</accession>
<dbReference type="EMBL" id="AP018203">
    <property type="protein sequence ID" value="BAY54143.1"/>
    <property type="molecule type" value="Genomic_DNA"/>
</dbReference>
<dbReference type="Proteomes" id="UP000217895">
    <property type="component" value="Chromosome"/>
</dbReference>
<dbReference type="AlphaFoldDB" id="A0A1Z4JBR8"/>
<gene>
    <name evidence="1" type="ORF">NIES2135_09570</name>
</gene>
<evidence type="ECO:0000313" key="2">
    <source>
        <dbReference type="Proteomes" id="UP000217895"/>
    </source>
</evidence>
<keyword evidence="2" id="KW-1185">Reference proteome</keyword>
<proteinExistence type="predicted"/>
<sequence>MPQAHGLHIPLQDNKVPAHTLGAAKLFAEFLPRDWRPQRDWHTVHFEYDVLANLYVFTSLN</sequence>
<name>A0A1Z4JBR8_LEPBY</name>
<reference evidence="1 2" key="1">
    <citation type="submission" date="2017-06" db="EMBL/GenBank/DDBJ databases">
        <title>Genome sequencing of cyanobaciteial culture collection at National Institute for Environmental Studies (NIES).</title>
        <authorList>
            <person name="Hirose Y."/>
            <person name="Shimura Y."/>
            <person name="Fujisawa T."/>
            <person name="Nakamura Y."/>
            <person name="Kawachi M."/>
        </authorList>
    </citation>
    <scope>NUCLEOTIDE SEQUENCE [LARGE SCALE GENOMIC DNA]</scope>
    <source>
        <strain evidence="1 2">NIES-2135</strain>
    </source>
</reference>